<feature type="transmembrane region" description="Helical" evidence="1">
    <location>
        <begin position="81"/>
        <end position="102"/>
    </location>
</feature>
<dbReference type="Proteomes" id="UP001518925">
    <property type="component" value="Unassembled WGS sequence"/>
</dbReference>
<organism evidence="2 3">
    <name type="scientific">Bacillus suaedaesalsae</name>
    <dbReference type="NCBI Taxonomy" id="2810349"/>
    <lineage>
        <taxon>Bacteria</taxon>
        <taxon>Bacillati</taxon>
        <taxon>Bacillota</taxon>
        <taxon>Bacilli</taxon>
        <taxon>Bacillales</taxon>
        <taxon>Bacillaceae</taxon>
        <taxon>Bacillus</taxon>
    </lineage>
</organism>
<keyword evidence="1" id="KW-0472">Membrane</keyword>
<gene>
    <name evidence="2" type="ORF">JR050_09680</name>
</gene>
<sequence>MKGLLNYVIWAIVIWTFFAIGMKIQLQLEKSYKETFDYLIPYMIFSMLFPIFMGMLLGLPNIVKELIRKRSISWKFHWQKMLTFGLPAFYLTVSPVLYYTAIGDYLPFAANLAQVSSSNLTTITGLLFGYILLDSLLEKRVKRV</sequence>
<evidence type="ECO:0000313" key="3">
    <source>
        <dbReference type="Proteomes" id="UP001518925"/>
    </source>
</evidence>
<keyword evidence="3" id="KW-1185">Reference proteome</keyword>
<evidence type="ECO:0000313" key="2">
    <source>
        <dbReference type="EMBL" id="MBM6617938.1"/>
    </source>
</evidence>
<keyword evidence="1" id="KW-0812">Transmembrane</keyword>
<reference evidence="2 3" key="1">
    <citation type="submission" date="2021-02" db="EMBL/GenBank/DDBJ databases">
        <title>Bacillus sp. RD4P76, an endophyte from a halophyte.</title>
        <authorList>
            <person name="Sun J.-Q."/>
        </authorList>
    </citation>
    <scope>NUCLEOTIDE SEQUENCE [LARGE SCALE GENOMIC DNA]</scope>
    <source>
        <strain evidence="2 3">RD4P76</strain>
    </source>
</reference>
<dbReference type="EMBL" id="JAFELM010000028">
    <property type="protein sequence ID" value="MBM6617938.1"/>
    <property type="molecule type" value="Genomic_DNA"/>
</dbReference>
<protein>
    <submittedName>
        <fullName evidence="2">Uncharacterized protein</fullName>
    </submittedName>
</protein>
<comment type="caution">
    <text evidence="2">The sequence shown here is derived from an EMBL/GenBank/DDBJ whole genome shotgun (WGS) entry which is preliminary data.</text>
</comment>
<name>A0ABS2DKE7_9BACI</name>
<proteinExistence type="predicted"/>
<accession>A0ABS2DKE7</accession>
<feature type="transmembrane region" description="Helical" evidence="1">
    <location>
        <begin position="38"/>
        <end position="60"/>
    </location>
</feature>
<dbReference type="RefSeq" id="WP_204203292.1">
    <property type="nucleotide sequence ID" value="NZ_JAFELM010000028.1"/>
</dbReference>
<feature type="transmembrane region" description="Helical" evidence="1">
    <location>
        <begin position="7"/>
        <end position="26"/>
    </location>
</feature>
<evidence type="ECO:0000256" key="1">
    <source>
        <dbReference type="SAM" id="Phobius"/>
    </source>
</evidence>
<keyword evidence="1" id="KW-1133">Transmembrane helix</keyword>
<feature type="transmembrane region" description="Helical" evidence="1">
    <location>
        <begin position="108"/>
        <end position="133"/>
    </location>
</feature>